<dbReference type="SUPFAM" id="SSF54593">
    <property type="entry name" value="Glyoxalase/Bleomycin resistance protein/Dihydroxybiphenyl dioxygenase"/>
    <property type="match status" value="1"/>
</dbReference>
<proteinExistence type="predicted"/>
<dbReference type="Proteomes" id="UP000223968">
    <property type="component" value="Unassembled WGS sequence"/>
</dbReference>
<dbReference type="Gene3D" id="3.10.180.10">
    <property type="entry name" value="2,3-Dihydroxybiphenyl 1,2-Dioxygenase, domain 1"/>
    <property type="match status" value="1"/>
</dbReference>
<organism evidence="1 2">
    <name type="scientific">Helicocarpus griseus UAMH5409</name>
    <dbReference type="NCBI Taxonomy" id="1447875"/>
    <lineage>
        <taxon>Eukaryota</taxon>
        <taxon>Fungi</taxon>
        <taxon>Dikarya</taxon>
        <taxon>Ascomycota</taxon>
        <taxon>Pezizomycotina</taxon>
        <taxon>Eurotiomycetes</taxon>
        <taxon>Eurotiomycetidae</taxon>
        <taxon>Onygenales</taxon>
        <taxon>Ajellomycetaceae</taxon>
        <taxon>Helicocarpus</taxon>
    </lineage>
</organism>
<protein>
    <recommendedName>
        <fullName evidence="3">VOC domain-containing protein</fullName>
    </recommendedName>
</protein>
<gene>
    <name evidence="1" type="ORF">AJ79_03481</name>
</gene>
<accession>A0A2B7XYC9</accession>
<dbReference type="CDD" id="cd07262">
    <property type="entry name" value="VOC_like"/>
    <property type="match status" value="1"/>
</dbReference>
<evidence type="ECO:0000313" key="2">
    <source>
        <dbReference type="Proteomes" id="UP000223968"/>
    </source>
</evidence>
<dbReference type="EMBL" id="PDNB01000042">
    <property type="protein sequence ID" value="PGH13781.1"/>
    <property type="molecule type" value="Genomic_DNA"/>
</dbReference>
<keyword evidence="2" id="KW-1185">Reference proteome</keyword>
<dbReference type="InterPro" id="IPR029068">
    <property type="entry name" value="Glyas_Bleomycin-R_OHBP_Dase"/>
</dbReference>
<name>A0A2B7XYC9_9EURO</name>
<evidence type="ECO:0008006" key="3">
    <source>
        <dbReference type="Google" id="ProtNLM"/>
    </source>
</evidence>
<reference evidence="1 2" key="1">
    <citation type="submission" date="2017-10" db="EMBL/GenBank/DDBJ databases">
        <title>Comparative genomics in systemic dimorphic fungi from Ajellomycetaceae.</title>
        <authorList>
            <person name="Munoz J.F."/>
            <person name="Mcewen J.G."/>
            <person name="Clay O.K."/>
            <person name="Cuomo C.A."/>
        </authorList>
    </citation>
    <scope>NUCLEOTIDE SEQUENCE [LARGE SCALE GENOMIC DNA]</scope>
    <source>
        <strain evidence="1 2">UAMH5409</strain>
    </source>
</reference>
<dbReference type="OrthoDB" id="10249419at2759"/>
<dbReference type="AlphaFoldDB" id="A0A2B7XYC9"/>
<evidence type="ECO:0000313" key="1">
    <source>
        <dbReference type="EMBL" id="PGH13781.1"/>
    </source>
</evidence>
<dbReference type="PANTHER" id="PTHR35006:SF2">
    <property type="entry name" value="GLYOXALASE FAMILY PROTEIN (AFU_ORTHOLOGUE AFUA_5G14830)"/>
    <property type="match status" value="1"/>
</dbReference>
<sequence>MPISHLGICVPAARFDEVVAFYKATLAPLGYIEHMRPVENVVGLGARYPDFWITGVKEEEGDNAGGDVQRKPIHFAFDVSNRTLVHDFHAAALGAGGKCNGPPGPRPQYNRFYYASFVLDPVGNNIEAICMWPAWTHWQYWAGSGVFRSSEKTGSGSE</sequence>
<comment type="caution">
    <text evidence="1">The sequence shown here is derived from an EMBL/GenBank/DDBJ whole genome shotgun (WGS) entry which is preliminary data.</text>
</comment>
<dbReference type="STRING" id="1447875.A0A2B7XYC9"/>
<dbReference type="PANTHER" id="PTHR35006">
    <property type="entry name" value="GLYOXALASE FAMILY PROTEIN (AFU_ORTHOLOGUE AFUA_5G14830)"/>
    <property type="match status" value="1"/>
</dbReference>